<evidence type="ECO:0000313" key="5">
    <source>
        <dbReference type="EMBL" id="AVQ40534.1"/>
    </source>
</evidence>
<dbReference type="Pfam" id="PF01420">
    <property type="entry name" value="Methylase_S"/>
    <property type="match status" value="2"/>
</dbReference>
<gene>
    <name evidence="5" type="ORF">C7M56_18405</name>
</gene>
<dbReference type="Gene3D" id="1.10.287.1120">
    <property type="entry name" value="Bipartite methylase S protein"/>
    <property type="match status" value="1"/>
</dbReference>
<feature type="domain" description="Type I restriction modification DNA specificity" evidence="4">
    <location>
        <begin position="14"/>
        <end position="191"/>
    </location>
</feature>
<dbReference type="InterPro" id="IPR000055">
    <property type="entry name" value="Restrct_endonuc_typeI_TRD"/>
</dbReference>
<proteinExistence type="inferred from homology"/>
<dbReference type="GO" id="GO:0003677">
    <property type="term" value="F:DNA binding"/>
    <property type="evidence" value="ECO:0007669"/>
    <property type="project" value="UniProtKB-KW"/>
</dbReference>
<accession>A0ABC8CYR6</accession>
<dbReference type="PANTHER" id="PTHR30408">
    <property type="entry name" value="TYPE-1 RESTRICTION ENZYME ECOKI SPECIFICITY PROTEIN"/>
    <property type="match status" value="1"/>
</dbReference>
<dbReference type="Gene3D" id="3.90.220.20">
    <property type="entry name" value="DNA methylase specificity domains"/>
    <property type="match status" value="2"/>
</dbReference>
<evidence type="ECO:0000256" key="2">
    <source>
        <dbReference type="ARBA" id="ARBA00022747"/>
    </source>
</evidence>
<feature type="domain" description="Type I restriction modification DNA specificity" evidence="4">
    <location>
        <begin position="223"/>
        <end position="391"/>
    </location>
</feature>
<dbReference type="Proteomes" id="UP000240615">
    <property type="component" value="Chromosome"/>
</dbReference>
<dbReference type="GO" id="GO:0009307">
    <property type="term" value="P:DNA restriction-modification system"/>
    <property type="evidence" value="ECO:0007669"/>
    <property type="project" value="UniProtKB-KW"/>
</dbReference>
<evidence type="ECO:0000313" key="6">
    <source>
        <dbReference type="Proteomes" id="UP000240615"/>
    </source>
</evidence>
<reference evidence="5 6" key="1">
    <citation type="submission" date="2018-01" db="EMBL/GenBank/DDBJ databases">
        <title>Genetic Diversity of Clostridium botulinum in seafood.</title>
        <authorList>
            <person name="Athira V."/>
            <person name="Arun Jyothi P.V."/>
            <person name="Lalitha K.V."/>
            <person name="Joseph T.C."/>
        </authorList>
    </citation>
    <scope>NUCLEOTIDE SEQUENCE [LARGE SCALE GENOMIC DNA]</scope>
    <source>
        <strain evidence="5 6">Mfbjulcb8</strain>
    </source>
</reference>
<dbReference type="InterPro" id="IPR052021">
    <property type="entry name" value="Type-I_RS_S_subunit"/>
</dbReference>
<dbReference type="RefSeq" id="WP_159036082.1">
    <property type="nucleotide sequence ID" value="NZ_CP027777.1"/>
</dbReference>
<sequence>MSKIPKLRFKKFSKEWDKKKLGELLEFKNGINGSKEQYGKGIKFINVLDVLNNDYITYDNIIGKIDIDEQTLKKNIVEYGDVLFQRSSETREEVGTANVYLDKGKKATFGGFIIRGKKIGDYNPAFINKLLKTKMARKEIISRAGGSTRYNVGQEILKDVELLFPSDEEQQKIARFFYLIDKKIEKQQEKVEVLKDYKKGMMQKIFSQEIRFKGDNGEEYPEWEEKKAEKLFESISDKKHNGELEVLSATQDRGVIPRSELNIDIKYEESSLSSYKRVRKNNFIISLRSFQGGIETSKYDGLVSPAYTVFNFKENEKQNHDFFSLIFKSRNFINRLNTLIYGIRDGKAISFKDFAGVKLQYPCIEEQEKIALFFLVIHKKLEKEQEKLDSLNEWKKGLLQQMFV</sequence>
<keyword evidence="5" id="KW-0378">Hydrolase</keyword>
<comment type="similarity">
    <text evidence="1">Belongs to the type-I restriction system S methylase family.</text>
</comment>
<keyword evidence="3" id="KW-0238">DNA-binding</keyword>
<dbReference type="CDD" id="cd17517">
    <property type="entry name" value="RMtype1_S_EcoKI_StySPI-TRD2-CR2_like"/>
    <property type="match status" value="1"/>
</dbReference>
<dbReference type="InterPro" id="IPR044946">
    <property type="entry name" value="Restrct_endonuc_typeI_TRD_sf"/>
</dbReference>
<dbReference type="GO" id="GO:0004519">
    <property type="term" value="F:endonuclease activity"/>
    <property type="evidence" value="ECO:0007669"/>
    <property type="project" value="UniProtKB-KW"/>
</dbReference>
<name>A0ABC8CYR6_CLOBO</name>
<organism evidence="5 6">
    <name type="scientific">Clostridium botulinum</name>
    <dbReference type="NCBI Taxonomy" id="1491"/>
    <lineage>
        <taxon>Bacteria</taxon>
        <taxon>Bacillati</taxon>
        <taxon>Bacillota</taxon>
        <taxon>Clostridia</taxon>
        <taxon>Eubacteriales</taxon>
        <taxon>Clostridiaceae</taxon>
        <taxon>Clostridium</taxon>
    </lineage>
</organism>
<evidence type="ECO:0000259" key="4">
    <source>
        <dbReference type="Pfam" id="PF01420"/>
    </source>
</evidence>
<protein>
    <submittedName>
        <fullName evidence="5">Restriction endonuclease subunit S</fullName>
    </submittedName>
</protein>
<keyword evidence="5" id="KW-0255">Endonuclease</keyword>
<dbReference type="EMBL" id="CP027777">
    <property type="protein sequence ID" value="AVQ40534.1"/>
    <property type="molecule type" value="Genomic_DNA"/>
</dbReference>
<keyword evidence="2" id="KW-0680">Restriction system</keyword>
<dbReference type="SUPFAM" id="SSF116734">
    <property type="entry name" value="DNA methylase specificity domain"/>
    <property type="match status" value="2"/>
</dbReference>
<evidence type="ECO:0000256" key="3">
    <source>
        <dbReference type="ARBA" id="ARBA00023125"/>
    </source>
</evidence>
<dbReference type="PANTHER" id="PTHR30408:SF12">
    <property type="entry name" value="TYPE I RESTRICTION ENZYME MJAVIII SPECIFICITY SUBUNIT"/>
    <property type="match status" value="1"/>
</dbReference>
<dbReference type="AlphaFoldDB" id="A0ABC8CYR6"/>
<keyword evidence="5" id="KW-0540">Nuclease</keyword>
<evidence type="ECO:0000256" key="1">
    <source>
        <dbReference type="ARBA" id="ARBA00010923"/>
    </source>
</evidence>